<evidence type="ECO:0000313" key="2">
    <source>
        <dbReference type="EMBL" id="KAG7329799.1"/>
    </source>
</evidence>
<feature type="compositionally biased region" description="Polar residues" evidence="1">
    <location>
        <begin position="46"/>
        <end position="58"/>
    </location>
</feature>
<accession>A0A9D3NWD0</accession>
<dbReference type="Proteomes" id="UP000824219">
    <property type="component" value="Linkage Group LG07"/>
</dbReference>
<proteinExistence type="predicted"/>
<dbReference type="EMBL" id="JAHKSW010000007">
    <property type="protein sequence ID" value="KAG7329799.1"/>
    <property type="molecule type" value="Genomic_DNA"/>
</dbReference>
<keyword evidence="3" id="KW-1185">Reference proteome</keyword>
<protein>
    <submittedName>
        <fullName evidence="2">Uncharacterized protein</fullName>
    </submittedName>
</protein>
<comment type="caution">
    <text evidence="2">The sequence shown here is derived from an EMBL/GenBank/DDBJ whole genome shotgun (WGS) entry which is preliminary data.</text>
</comment>
<organism evidence="2 3">
    <name type="scientific">Hemibagrus wyckioides</name>
    <dbReference type="NCBI Taxonomy" id="337641"/>
    <lineage>
        <taxon>Eukaryota</taxon>
        <taxon>Metazoa</taxon>
        <taxon>Chordata</taxon>
        <taxon>Craniata</taxon>
        <taxon>Vertebrata</taxon>
        <taxon>Euteleostomi</taxon>
        <taxon>Actinopterygii</taxon>
        <taxon>Neopterygii</taxon>
        <taxon>Teleostei</taxon>
        <taxon>Ostariophysi</taxon>
        <taxon>Siluriformes</taxon>
        <taxon>Bagridae</taxon>
        <taxon>Hemibagrus</taxon>
    </lineage>
</organism>
<name>A0A9D3NWD0_9TELE</name>
<feature type="region of interest" description="Disordered" evidence="1">
    <location>
        <begin position="1"/>
        <end position="58"/>
    </location>
</feature>
<dbReference type="AlphaFoldDB" id="A0A9D3NWD0"/>
<sequence length="119" mass="13477">MVDVPRILQMSWDPEEQEEEEKEVRLTDLLRSGPKPEALNPEACRESSSPSPSVTEQTCEADFPRRVWSWTNVPFIQERPPVPGDLATGSVSRSSKDTVHLEKSTNLFIRAGHRLQSFS</sequence>
<reference evidence="2 3" key="1">
    <citation type="submission" date="2021-06" db="EMBL/GenBank/DDBJ databases">
        <title>Chromosome-level genome assembly of the red-tail catfish (Hemibagrus wyckioides).</title>
        <authorList>
            <person name="Shao F."/>
        </authorList>
    </citation>
    <scope>NUCLEOTIDE SEQUENCE [LARGE SCALE GENOMIC DNA]</scope>
    <source>
        <strain evidence="2">EC202008001</strain>
        <tissue evidence="2">Blood</tissue>
    </source>
</reference>
<evidence type="ECO:0000313" key="3">
    <source>
        <dbReference type="Proteomes" id="UP000824219"/>
    </source>
</evidence>
<gene>
    <name evidence="2" type="ORF">KOW79_006021</name>
</gene>
<evidence type="ECO:0000256" key="1">
    <source>
        <dbReference type="SAM" id="MobiDB-lite"/>
    </source>
</evidence>